<dbReference type="SUPFAM" id="SSF48264">
    <property type="entry name" value="Cytochrome P450"/>
    <property type="match status" value="1"/>
</dbReference>
<keyword evidence="5 6" id="KW-0408">Iron</keyword>
<name>A0A2H3ALR3_9AGAR</name>
<dbReference type="Pfam" id="PF00067">
    <property type="entry name" value="p450"/>
    <property type="match status" value="1"/>
</dbReference>
<gene>
    <name evidence="7" type="ORF">ARMSODRAFT_1028047</name>
</gene>
<dbReference type="GO" id="GO:0016705">
    <property type="term" value="F:oxidoreductase activity, acting on paired donors, with incorporation or reduction of molecular oxygen"/>
    <property type="evidence" value="ECO:0007669"/>
    <property type="project" value="InterPro"/>
</dbReference>
<feature type="binding site" description="axial binding residue" evidence="6">
    <location>
        <position position="169"/>
    </location>
    <ligand>
        <name>heme</name>
        <dbReference type="ChEBI" id="CHEBI:30413"/>
    </ligand>
    <ligandPart>
        <name>Fe</name>
        <dbReference type="ChEBI" id="CHEBI:18248"/>
    </ligandPart>
</feature>
<evidence type="ECO:0000256" key="2">
    <source>
        <dbReference type="ARBA" id="ARBA00010617"/>
    </source>
</evidence>
<dbReference type="InterPro" id="IPR050529">
    <property type="entry name" value="CYP450_sterol_14alpha_dmase"/>
</dbReference>
<dbReference type="Gene3D" id="1.10.630.10">
    <property type="entry name" value="Cytochrome P450"/>
    <property type="match status" value="1"/>
</dbReference>
<dbReference type="GO" id="GO:0005506">
    <property type="term" value="F:iron ion binding"/>
    <property type="evidence" value="ECO:0007669"/>
    <property type="project" value="InterPro"/>
</dbReference>
<evidence type="ECO:0000256" key="6">
    <source>
        <dbReference type="PIRSR" id="PIRSR602403-1"/>
    </source>
</evidence>
<dbReference type="PANTHER" id="PTHR24304:SF2">
    <property type="entry name" value="24-HYDROXYCHOLESTEROL 7-ALPHA-HYDROXYLASE"/>
    <property type="match status" value="1"/>
</dbReference>
<comment type="cofactor">
    <cofactor evidence="1 6">
        <name>heme</name>
        <dbReference type="ChEBI" id="CHEBI:30413"/>
    </cofactor>
</comment>
<evidence type="ECO:0000256" key="5">
    <source>
        <dbReference type="ARBA" id="ARBA00023004"/>
    </source>
</evidence>
<keyword evidence="8" id="KW-1185">Reference proteome</keyword>
<sequence>MSYVQENHSGDGKARVSVLSAALELVEQCLPLHEQAVLDANVQGCLWAEIDTTLEKLCPGDSNATLLYNNPDSISENFPLVASAVTESLRLCMLPASLRIASADIKFQADDESTFAVRCSEMMMGDLRLYHHDDKVYLEASTFKVDRFLSAGLAQPPKIMTWGDGVHICKGRFFVQHIMKLWLIMLLQKYDCTSPIMSVPGIDPSSWNAIADPISDVPVFLLHWGEIYLNTGLCMTF</sequence>
<keyword evidence="4 6" id="KW-0479">Metal-binding</keyword>
<comment type="similarity">
    <text evidence="2">Belongs to the cytochrome P450 family.</text>
</comment>
<evidence type="ECO:0000256" key="1">
    <source>
        <dbReference type="ARBA" id="ARBA00001971"/>
    </source>
</evidence>
<dbReference type="PRINTS" id="PR00465">
    <property type="entry name" value="EP450IV"/>
</dbReference>
<keyword evidence="3 6" id="KW-0349">Heme</keyword>
<proteinExistence type="inferred from homology"/>
<accession>A0A2H3ALR3</accession>
<dbReference type="Proteomes" id="UP000218334">
    <property type="component" value="Unassembled WGS sequence"/>
</dbReference>
<dbReference type="InterPro" id="IPR002403">
    <property type="entry name" value="Cyt_P450_E_grp-IV"/>
</dbReference>
<evidence type="ECO:0000256" key="3">
    <source>
        <dbReference type="ARBA" id="ARBA00022617"/>
    </source>
</evidence>
<evidence type="ECO:0000313" key="8">
    <source>
        <dbReference type="Proteomes" id="UP000218334"/>
    </source>
</evidence>
<dbReference type="InterPro" id="IPR001128">
    <property type="entry name" value="Cyt_P450"/>
</dbReference>
<dbReference type="AlphaFoldDB" id="A0A2H3ALR3"/>
<protein>
    <submittedName>
        <fullName evidence="7">Cytochrome P450</fullName>
    </submittedName>
</protein>
<reference evidence="8" key="1">
    <citation type="journal article" date="2017" name="Nat. Ecol. Evol.">
        <title>Genome expansion and lineage-specific genetic innovations in the forest pathogenic fungi Armillaria.</title>
        <authorList>
            <person name="Sipos G."/>
            <person name="Prasanna A.N."/>
            <person name="Walter M.C."/>
            <person name="O'Connor E."/>
            <person name="Balint B."/>
            <person name="Krizsan K."/>
            <person name="Kiss B."/>
            <person name="Hess J."/>
            <person name="Varga T."/>
            <person name="Slot J."/>
            <person name="Riley R."/>
            <person name="Boka B."/>
            <person name="Rigling D."/>
            <person name="Barry K."/>
            <person name="Lee J."/>
            <person name="Mihaltcheva S."/>
            <person name="LaButti K."/>
            <person name="Lipzen A."/>
            <person name="Waldron R."/>
            <person name="Moloney N.M."/>
            <person name="Sperisen C."/>
            <person name="Kredics L."/>
            <person name="Vagvoelgyi C."/>
            <person name="Patrignani A."/>
            <person name="Fitzpatrick D."/>
            <person name="Nagy I."/>
            <person name="Doyle S."/>
            <person name="Anderson J.B."/>
            <person name="Grigoriev I.V."/>
            <person name="Gueldener U."/>
            <person name="Muensterkoetter M."/>
            <person name="Nagy L.G."/>
        </authorList>
    </citation>
    <scope>NUCLEOTIDE SEQUENCE [LARGE SCALE GENOMIC DNA]</scope>
    <source>
        <strain evidence="8">28-4</strain>
    </source>
</reference>
<dbReference type="InterPro" id="IPR036396">
    <property type="entry name" value="Cyt_P450_sf"/>
</dbReference>
<organism evidence="7 8">
    <name type="scientific">Armillaria solidipes</name>
    <dbReference type="NCBI Taxonomy" id="1076256"/>
    <lineage>
        <taxon>Eukaryota</taxon>
        <taxon>Fungi</taxon>
        <taxon>Dikarya</taxon>
        <taxon>Basidiomycota</taxon>
        <taxon>Agaricomycotina</taxon>
        <taxon>Agaricomycetes</taxon>
        <taxon>Agaricomycetidae</taxon>
        <taxon>Agaricales</taxon>
        <taxon>Marasmiineae</taxon>
        <taxon>Physalacriaceae</taxon>
        <taxon>Armillaria</taxon>
    </lineage>
</organism>
<dbReference type="PANTHER" id="PTHR24304">
    <property type="entry name" value="CYTOCHROME P450 FAMILY 7"/>
    <property type="match status" value="1"/>
</dbReference>
<dbReference type="EMBL" id="KZ293528">
    <property type="protein sequence ID" value="PBK58680.1"/>
    <property type="molecule type" value="Genomic_DNA"/>
</dbReference>
<dbReference type="GO" id="GO:0008395">
    <property type="term" value="F:steroid hydroxylase activity"/>
    <property type="evidence" value="ECO:0007669"/>
    <property type="project" value="TreeGrafter"/>
</dbReference>
<dbReference type="GO" id="GO:0020037">
    <property type="term" value="F:heme binding"/>
    <property type="evidence" value="ECO:0007669"/>
    <property type="project" value="InterPro"/>
</dbReference>
<dbReference type="STRING" id="1076256.A0A2H3ALR3"/>
<evidence type="ECO:0000313" key="7">
    <source>
        <dbReference type="EMBL" id="PBK58680.1"/>
    </source>
</evidence>
<evidence type="ECO:0000256" key="4">
    <source>
        <dbReference type="ARBA" id="ARBA00022723"/>
    </source>
</evidence>